<dbReference type="EMBL" id="QGKX02000095">
    <property type="protein sequence ID" value="KAF3570877.1"/>
    <property type="molecule type" value="Genomic_DNA"/>
</dbReference>
<reference evidence="2" key="1">
    <citation type="submission" date="2019-12" db="EMBL/GenBank/DDBJ databases">
        <title>Genome sequencing and annotation of Brassica cretica.</title>
        <authorList>
            <person name="Studholme D.J."/>
            <person name="Sarris P."/>
        </authorList>
    </citation>
    <scope>NUCLEOTIDE SEQUENCE</scope>
    <source>
        <strain evidence="2">PFS-109/04</strain>
        <tissue evidence="2">Leaf</tissue>
    </source>
</reference>
<dbReference type="AlphaFoldDB" id="A0A8S9RE21"/>
<name>A0A8S9RE21_BRACR</name>
<organism evidence="2 3">
    <name type="scientific">Brassica cretica</name>
    <name type="common">Mustard</name>
    <dbReference type="NCBI Taxonomy" id="69181"/>
    <lineage>
        <taxon>Eukaryota</taxon>
        <taxon>Viridiplantae</taxon>
        <taxon>Streptophyta</taxon>
        <taxon>Embryophyta</taxon>
        <taxon>Tracheophyta</taxon>
        <taxon>Spermatophyta</taxon>
        <taxon>Magnoliopsida</taxon>
        <taxon>eudicotyledons</taxon>
        <taxon>Gunneridae</taxon>
        <taxon>Pentapetalae</taxon>
        <taxon>rosids</taxon>
        <taxon>malvids</taxon>
        <taxon>Brassicales</taxon>
        <taxon>Brassicaceae</taxon>
        <taxon>Brassiceae</taxon>
        <taxon>Brassica</taxon>
    </lineage>
</organism>
<comment type="caution">
    <text evidence="2">The sequence shown here is derived from an EMBL/GenBank/DDBJ whole genome shotgun (WGS) entry which is preliminary data.</text>
</comment>
<accession>A0A8S9RE21</accession>
<evidence type="ECO:0000313" key="2">
    <source>
        <dbReference type="EMBL" id="KAF3570877.1"/>
    </source>
</evidence>
<feature type="region of interest" description="Disordered" evidence="1">
    <location>
        <begin position="1"/>
        <end position="31"/>
    </location>
</feature>
<evidence type="ECO:0000256" key="1">
    <source>
        <dbReference type="SAM" id="MobiDB-lite"/>
    </source>
</evidence>
<proteinExistence type="predicted"/>
<feature type="compositionally biased region" description="Basic residues" evidence="1">
    <location>
        <begin position="14"/>
        <end position="31"/>
    </location>
</feature>
<evidence type="ECO:0000313" key="3">
    <source>
        <dbReference type="Proteomes" id="UP000712600"/>
    </source>
</evidence>
<gene>
    <name evidence="2" type="ORF">F2Q69_00059476</name>
</gene>
<protein>
    <submittedName>
        <fullName evidence="2">Uncharacterized protein</fullName>
    </submittedName>
</protein>
<sequence length="57" mass="6688">MPSLRPKIITHERRTQRKANGKGRQTRANQRMRTRLQRMMAVMTVLPTKNSRQIADA</sequence>
<dbReference type="Proteomes" id="UP000712600">
    <property type="component" value="Unassembled WGS sequence"/>
</dbReference>